<dbReference type="PRINTS" id="PR00035">
    <property type="entry name" value="HTHGNTR"/>
</dbReference>
<feature type="domain" description="HTH gntR-type" evidence="4">
    <location>
        <begin position="13"/>
        <end position="83"/>
    </location>
</feature>
<accession>A0A7V8RHA9</accession>
<evidence type="ECO:0000313" key="5">
    <source>
        <dbReference type="EMBL" id="MBA1376441.1"/>
    </source>
</evidence>
<dbReference type="InterPro" id="IPR011711">
    <property type="entry name" value="GntR_C"/>
</dbReference>
<dbReference type="SMART" id="SM00895">
    <property type="entry name" value="FCD"/>
    <property type="match status" value="1"/>
</dbReference>
<comment type="caution">
    <text evidence="5">The sequence shown here is derived from an EMBL/GenBank/DDBJ whole genome shotgun (WGS) entry which is preliminary data.</text>
</comment>
<dbReference type="AlphaFoldDB" id="A0A7V8RHA9"/>
<evidence type="ECO:0000256" key="2">
    <source>
        <dbReference type="ARBA" id="ARBA00023125"/>
    </source>
</evidence>
<dbReference type="CDD" id="cd07377">
    <property type="entry name" value="WHTH_GntR"/>
    <property type="match status" value="1"/>
</dbReference>
<dbReference type="PANTHER" id="PTHR43537:SF5">
    <property type="entry name" value="UXU OPERON TRANSCRIPTIONAL REGULATOR"/>
    <property type="match status" value="1"/>
</dbReference>
<dbReference type="Pfam" id="PF00392">
    <property type="entry name" value="GntR"/>
    <property type="match status" value="1"/>
</dbReference>
<dbReference type="PANTHER" id="PTHR43537">
    <property type="entry name" value="TRANSCRIPTIONAL REGULATOR, GNTR FAMILY"/>
    <property type="match status" value="1"/>
</dbReference>
<evidence type="ECO:0000259" key="4">
    <source>
        <dbReference type="PROSITE" id="PS50949"/>
    </source>
</evidence>
<dbReference type="SUPFAM" id="SSF48008">
    <property type="entry name" value="GntR ligand-binding domain-like"/>
    <property type="match status" value="1"/>
</dbReference>
<dbReference type="Gene3D" id="1.10.10.10">
    <property type="entry name" value="Winged helix-like DNA-binding domain superfamily/Winged helix DNA-binding domain"/>
    <property type="match status" value="1"/>
</dbReference>
<protein>
    <submittedName>
        <fullName evidence="5">FadR family transcriptional regulator</fullName>
    </submittedName>
</protein>
<dbReference type="EMBL" id="VDLV01000001">
    <property type="protein sequence ID" value="MBA1376441.1"/>
    <property type="molecule type" value="Genomic_DNA"/>
</dbReference>
<dbReference type="InterPro" id="IPR036390">
    <property type="entry name" value="WH_DNA-bd_sf"/>
</dbReference>
<dbReference type="SMART" id="SM00345">
    <property type="entry name" value="HTH_GNTR"/>
    <property type="match status" value="1"/>
</dbReference>
<evidence type="ECO:0000313" key="6">
    <source>
        <dbReference type="Proteomes" id="UP000572407"/>
    </source>
</evidence>
<dbReference type="Proteomes" id="UP000572407">
    <property type="component" value="Unassembled WGS sequence"/>
</dbReference>
<reference evidence="5 6" key="1">
    <citation type="submission" date="2019-06" db="EMBL/GenBank/DDBJ databases">
        <title>Analysis of the biodiversity of Brassica napus bacterial endophytes for the selection of potential efficient biofertilizers for rapeseed crops.</title>
        <authorList>
            <person name="Jimenez-Gomez A."/>
            <person name="Saati-Santamaria Z."/>
            <person name="Menendez E."/>
            <person name="Rivas R."/>
            <person name="Mateos P.F."/>
            <person name="Velazquez E."/>
            <person name="Garcia-Fraile P."/>
        </authorList>
    </citation>
    <scope>NUCLEOTIDE SEQUENCE [LARGE SCALE GENOMIC DNA]</scope>
    <source>
        <strain evidence="5 6">CDVBN10</strain>
    </source>
</reference>
<organism evidence="5 6">
    <name type="scientific">Pseudomonas brassicacearum subsp. neoaurantiaca</name>
    <dbReference type="NCBI Taxonomy" id="494916"/>
    <lineage>
        <taxon>Bacteria</taxon>
        <taxon>Pseudomonadati</taxon>
        <taxon>Pseudomonadota</taxon>
        <taxon>Gammaproteobacteria</taxon>
        <taxon>Pseudomonadales</taxon>
        <taxon>Pseudomonadaceae</taxon>
        <taxon>Pseudomonas</taxon>
    </lineage>
</organism>
<dbReference type="InterPro" id="IPR000524">
    <property type="entry name" value="Tscrpt_reg_HTH_GntR"/>
</dbReference>
<gene>
    <name evidence="5" type="ORF">FHK92_01135</name>
</gene>
<keyword evidence="2" id="KW-0238">DNA-binding</keyword>
<dbReference type="GO" id="GO:0003700">
    <property type="term" value="F:DNA-binding transcription factor activity"/>
    <property type="evidence" value="ECO:0007669"/>
    <property type="project" value="InterPro"/>
</dbReference>
<dbReference type="GO" id="GO:0003677">
    <property type="term" value="F:DNA binding"/>
    <property type="evidence" value="ECO:0007669"/>
    <property type="project" value="UniProtKB-KW"/>
</dbReference>
<keyword evidence="3" id="KW-0804">Transcription</keyword>
<dbReference type="InterPro" id="IPR036388">
    <property type="entry name" value="WH-like_DNA-bd_sf"/>
</dbReference>
<name>A0A7V8RHA9_9PSED</name>
<dbReference type="PROSITE" id="PS50949">
    <property type="entry name" value="HTH_GNTR"/>
    <property type="match status" value="1"/>
</dbReference>
<keyword evidence="1" id="KW-0805">Transcription regulation</keyword>
<dbReference type="Pfam" id="PF07729">
    <property type="entry name" value="FCD"/>
    <property type="match status" value="1"/>
</dbReference>
<evidence type="ECO:0000256" key="3">
    <source>
        <dbReference type="ARBA" id="ARBA00023163"/>
    </source>
</evidence>
<proteinExistence type="predicted"/>
<evidence type="ECO:0000256" key="1">
    <source>
        <dbReference type="ARBA" id="ARBA00023015"/>
    </source>
</evidence>
<dbReference type="SUPFAM" id="SSF46785">
    <property type="entry name" value="Winged helix' DNA-binding domain"/>
    <property type="match status" value="1"/>
</dbReference>
<dbReference type="RefSeq" id="WP_181286404.1">
    <property type="nucleotide sequence ID" value="NZ_VDLV01000001.1"/>
</dbReference>
<dbReference type="Gene3D" id="1.20.120.530">
    <property type="entry name" value="GntR ligand-binding domain-like"/>
    <property type="match status" value="1"/>
</dbReference>
<dbReference type="InterPro" id="IPR008920">
    <property type="entry name" value="TF_FadR/GntR_C"/>
</dbReference>
<sequence length="244" mass="26561">MSPTSSLIRVNQEGKTESVTRRLIEMIDLGLLVEGEQLPSENSLSTQLGVATVTLRDALAALRERGVIETRRGRNGGSFICAAPATSDETLFDQLREISTLQLRDLADEHCAISGAAARLAAQRAGPEQHARLDGFIDALANAKERRERRRADARFHIEIAVAAQSVRLTHSEARLQAELGELLWLPFAGQPDPQAIERDHRAILEAIIANDSNLAGALAEAHVARGIRRLSSVRLQQMAQDAG</sequence>